<proteinExistence type="predicted"/>
<dbReference type="AlphaFoldDB" id="A0A9D4FC33"/>
<gene>
    <name evidence="2" type="ORF">DPMN_147348</name>
</gene>
<reference evidence="2" key="2">
    <citation type="submission" date="2020-11" db="EMBL/GenBank/DDBJ databases">
        <authorList>
            <person name="McCartney M.A."/>
            <person name="Auch B."/>
            <person name="Kono T."/>
            <person name="Mallez S."/>
            <person name="Becker A."/>
            <person name="Gohl D.M."/>
            <person name="Silverstein K.A.T."/>
            <person name="Koren S."/>
            <person name="Bechman K.B."/>
            <person name="Herman A."/>
            <person name="Abrahante J.E."/>
            <person name="Garbe J."/>
        </authorList>
    </citation>
    <scope>NUCLEOTIDE SEQUENCE</scope>
    <source>
        <strain evidence="2">Duluth1</strain>
        <tissue evidence="2">Whole animal</tissue>
    </source>
</reference>
<feature type="compositionally biased region" description="Basic and acidic residues" evidence="1">
    <location>
        <begin position="14"/>
        <end position="27"/>
    </location>
</feature>
<evidence type="ECO:0000313" key="2">
    <source>
        <dbReference type="EMBL" id="KAH3793826.1"/>
    </source>
</evidence>
<evidence type="ECO:0000256" key="1">
    <source>
        <dbReference type="SAM" id="MobiDB-lite"/>
    </source>
</evidence>
<keyword evidence="3" id="KW-1185">Reference proteome</keyword>
<organism evidence="2 3">
    <name type="scientific">Dreissena polymorpha</name>
    <name type="common">Zebra mussel</name>
    <name type="synonym">Mytilus polymorpha</name>
    <dbReference type="NCBI Taxonomy" id="45954"/>
    <lineage>
        <taxon>Eukaryota</taxon>
        <taxon>Metazoa</taxon>
        <taxon>Spiralia</taxon>
        <taxon>Lophotrochozoa</taxon>
        <taxon>Mollusca</taxon>
        <taxon>Bivalvia</taxon>
        <taxon>Autobranchia</taxon>
        <taxon>Heteroconchia</taxon>
        <taxon>Euheterodonta</taxon>
        <taxon>Imparidentia</taxon>
        <taxon>Neoheterodontei</taxon>
        <taxon>Myida</taxon>
        <taxon>Dreissenoidea</taxon>
        <taxon>Dreissenidae</taxon>
        <taxon>Dreissena</taxon>
    </lineage>
</organism>
<feature type="region of interest" description="Disordered" evidence="1">
    <location>
        <begin position="14"/>
        <end position="36"/>
    </location>
</feature>
<protein>
    <submittedName>
        <fullName evidence="2">Uncharacterized protein</fullName>
    </submittedName>
</protein>
<dbReference type="Proteomes" id="UP000828390">
    <property type="component" value="Unassembled WGS sequence"/>
</dbReference>
<reference evidence="2" key="1">
    <citation type="journal article" date="2019" name="bioRxiv">
        <title>The Genome of the Zebra Mussel, Dreissena polymorpha: A Resource for Invasive Species Research.</title>
        <authorList>
            <person name="McCartney M.A."/>
            <person name="Auch B."/>
            <person name="Kono T."/>
            <person name="Mallez S."/>
            <person name="Zhang Y."/>
            <person name="Obille A."/>
            <person name="Becker A."/>
            <person name="Abrahante J.E."/>
            <person name="Garbe J."/>
            <person name="Badalamenti J.P."/>
            <person name="Herman A."/>
            <person name="Mangelson H."/>
            <person name="Liachko I."/>
            <person name="Sullivan S."/>
            <person name="Sone E.D."/>
            <person name="Koren S."/>
            <person name="Silverstein K.A.T."/>
            <person name="Beckman K.B."/>
            <person name="Gohl D.M."/>
        </authorList>
    </citation>
    <scope>NUCLEOTIDE SEQUENCE</scope>
    <source>
        <strain evidence="2">Duluth1</strain>
        <tissue evidence="2">Whole animal</tissue>
    </source>
</reference>
<dbReference type="EMBL" id="JAIWYP010000007">
    <property type="protein sequence ID" value="KAH3793826.1"/>
    <property type="molecule type" value="Genomic_DNA"/>
</dbReference>
<sequence>MCKAFKERIKVDPHCRSDQLDHPDQRKFPTKPDQAGLKRDTRLLLDLLSITHDPHTSHSRRPLNHPPDFLLIISTYTRALYDLSSTKKTSAQSPPDLRTTRS</sequence>
<comment type="caution">
    <text evidence="2">The sequence shown here is derived from an EMBL/GenBank/DDBJ whole genome shotgun (WGS) entry which is preliminary data.</text>
</comment>
<accession>A0A9D4FC33</accession>
<evidence type="ECO:0000313" key="3">
    <source>
        <dbReference type="Proteomes" id="UP000828390"/>
    </source>
</evidence>
<name>A0A9D4FC33_DREPO</name>